<dbReference type="EMBL" id="BROQ01000040">
    <property type="protein sequence ID" value="GKZ21497.1"/>
    <property type="molecule type" value="Genomic_DNA"/>
</dbReference>
<dbReference type="Proteomes" id="UP001143548">
    <property type="component" value="Unassembled WGS sequence"/>
</dbReference>
<evidence type="ECO:0000313" key="3">
    <source>
        <dbReference type="EMBL" id="GKZ21497.1"/>
    </source>
</evidence>
<dbReference type="AlphaFoldDB" id="A0A9W5YR17"/>
<accession>A0A9W5YR17</accession>
<dbReference type="InterPro" id="IPR021858">
    <property type="entry name" value="Fun_TF"/>
</dbReference>
<evidence type="ECO:0000256" key="2">
    <source>
        <dbReference type="ARBA" id="ARBA00023242"/>
    </source>
</evidence>
<protein>
    <recommendedName>
        <fullName evidence="5">Transcription factor domain-containing protein</fullName>
    </recommendedName>
</protein>
<name>A0A9W5YR17_9EURO</name>
<dbReference type="GO" id="GO:0005634">
    <property type="term" value="C:nucleus"/>
    <property type="evidence" value="ECO:0007669"/>
    <property type="project" value="UniProtKB-SubCell"/>
</dbReference>
<keyword evidence="2" id="KW-0539">Nucleus</keyword>
<sequence>MNPRNWGLKLSGRENQDIRYLIHSCRRTIVAIGECPQPLLTDILPLASEYPSILSALLALSARQRIYHYQFHLSQPHSLSLSLSPSSALSSISRWEALDWHQDTITKVRATLSRLQQQQQKQQQRTPGDSGDGAVIIISQRDIVEVLGSCLLLALFGFPEQEHNWSMHVAGMIAFIESLEEMTTTASAFTPTTTITTMEIVPLVKTARTVAAYLDIFAFALNRPQQSQRKWLRWGICPLPLIAREQQLEEDENGAVEFTPFEVSTGYPETLVTLIALVSVVVEDLDVNGGGSSGGGSGTDYGRVIDGEVACYIQDIYRVITQELQQELQLADNDDPEIYWKSRMHIILSWWETPAIPPHISATLSLASTTAWEIMRKAAHIYLSRGGFTANILYTKPTQRRQRTNRRYVREILVGLQSLVRLAEEQEITIANAMIWPMTVVGNEICDDRPLQTELVALFQRWQAYFRIAHSSHVLELLTELWRRFADASSPSTESAQATPSLSLHMLAAEKDLSIPLF</sequence>
<evidence type="ECO:0000313" key="4">
    <source>
        <dbReference type="Proteomes" id="UP001143548"/>
    </source>
</evidence>
<dbReference type="PANTHER" id="PTHR37534">
    <property type="entry name" value="TRANSCRIPTIONAL ACTIVATOR PROTEIN UGA3"/>
    <property type="match status" value="1"/>
</dbReference>
<organism evidence="3 4">
    <name type="scientific">Aspergillus brasiliensis</name>
    <dbReference type="NCBI Taxonomy" id="319629"/>
    <lineage>
        <taxon>Eukaryota</taxon>
        <taxon>Fungi</taxon>
        <taxon>Dikarya</taxon>
        <taxon>Ascomycota</taxon>
        <taxon>Pezizomycotina</taxon>
        <taxon>Eurotiomycetes</taxon>
        <taxon>Eurotiomycetidae</taxon>
        <taxon>Eurotiales</taxon>
        <taxon>Aspergillaceae</taxon>
        <taxon>Aspergillus</taxon>
        <taxon>Aspergillus subgen. Circumdati</taxon>
    </lineage>
</organism>
<evidence type="ECO:0008006" key="5">
    <source>
        <dbReference type="Google" id="ProtNLM"/>
    </source>
</evidence>
<evidence type="ECO:0000256" key="1">
    <source>
        <dbReference type="ARBA" id="ARBA00004123"/>
    </source>
</evidence>
<comment type="caution">
    <text evidence="3">The sequence shown here is derived from an EMBL/GenBank/DDBJ whole genome shotgun (WGS) entry which is preliminary data.</text>
</comment>
<dbReference type="Pfam" id="PF11951">
    <property type="entry name" value="Fungal_trans_2"/>
    <property type="match status" value="1"/>
</dbReference>
<gene>
    <name evidence="3" type="ORF">AbraCBS73388_007393</name>
</gene>
<reference evidence="3" key="1">
    <citation type="submission" date="2022-07" db="EMBL/GenBank/DDBJ databases">
        <title>Taxonomy of Aspergillus series Nigri: significant species reduction supported by multi-species coalescent approaches.</title>
        <authorList>
            <person name="Bian C."/>
            <person name="Kusuya Y."/>
            <person name="Sklenar F."/>
            <person name="D'hooge E."/>
            <person name="Yaguchi T."/>
            <person name="Takahashi H."/>
            <person name="Hubka V."/>
        </authorList>
    </citation>
    <scope>NUCLEOTIDE SEQUENCE</scope>
    <source>
        <strain evidence="3">CBS 733.88</strain>
    </source>
</reference>
<comment type="subcellular location">
    <subcellularLocation>
        <location evidence="1">Nucleus</location>
    </subcellularLocation>
</comment>
<proteinExistence type="predicted"/>
<dbReference type="PANTHER" id="PTHR37534:SF46">
    <property type="entry name" value="ZN(II)2CYS6 TRANSCRIPTION FACTOR (EUROFUNG)"/>
    <property type="match status" value="1"/>
</dbReference>